<evidence type="ECO:0000256" key="1">
    <source>
        <dbReference type="ARBA" id="ARBA00001947"/>
    </source>
</evidence>
<comment type="caution">
    <text evidence="7">The sequence shown here is derived from an EMBL/GenBank/DDBJ whole genome shotgun (WGS) entry which is preliminary data.</text>
</comment>
<dbReference type="CDD" id="cd05283">
    <property type="entry name" value="CAD1"/>
    <property type="match status" value="1"/>
</dbReference>
<evidence type="ECO:0000313" key="7">
    <source>
        <dbReference type="EMBL" id="OBA24212.1"/>
    </source>
</evidence>
<reference evidence="7 8" key="1">
    <citation type="submission" date="2016-05" db="EMBL/GenBank/DDBJ databases">
        <title>Comparative genomics of biotechnologically important yeasts.</title>
        <authorList>
            <consortium name="DOE Joint Genome Institute"/>
            <person name="Riley R."/>
            <person name="Haridas S."/>
            <person name="Wolfe K.H."/>
            <person name="Lopes M.R."/>
            <person name="Hittinger C.T."/>
            <person name="Goker M."/>
            <person name="Salamov A."/>
            <person name="Wisecaver J."/>
            <person name="Long T.M."/>
            <person name="Aerts A.L."/>
            <person name="Barry K."/>
            <person name="Choi C."/>
            <person name="Clum A."/>
            <person name="Coughlan A.Y."/>
            <person name="Deshpande S."/>
            <person name="Douglass A.P."/>
            <person name="Hanson S.J."/>
            <person name="Klenk H.-P."/>
            <person name="LaButti K."/>
            <person name="Lapidus A."/>
            <person name="Lindquist E."/>
            <person name="Lipzen A."/>
            <person name="Meier-kolthoff J.P."/>
            <person name="Ohm R.A."/>
            <person name="Otillar R.P."/>
            <person name="Pangilinan J."/>
            <person name="Peng Y."/>
            <person name="Rokas A."/>
            <person name="Rosa C.A."/>
            <person name="Scheuner C."/>
            <person name="Sibirny A.A."/>
            <person name="Slot J.C."/>
            <person name="Stielow J.B."/>
            <person name="Sun H."/>
            <person name="Kurtzman C.P."/>
            <person name="Blackwell M."/>
            <person name="Grigoriev I.V."/>
            <person name="Jeffries T.W."/>
        </authorList>
    </citation>
    <scope>NUCLEOTIDE SEQUENCE [LARGE SCALE GENOMIC DNA]</scope>
    <source>
        <strain evidence="7 8">NRRL YB-4993</strain>
    </source>
</reference>
<dbReference type="Gene3D" id="3.90.180.10">
    <property type="entry name" value="Medium-chain alcohol dehydrogenases, catalytic domain"/>
    <property type="match status" value="1"/>
</dbReference>
<evidence type="ECO:0000259" key="6">
    <source>
        <dbReference type="SMART" id="SM00829"/>
    </source>
</evidence>
<dbReference type="InterPro" id="IPR036291">
    <property type="entry name" value="NAD(P)-bd_dom_sf"/>
</dbReference>
<dbReference type="PROSITE" id="PS00059">
    <property type="entry name" value="ADH_ZINC"/>
    <property type="match status" value="1"/>
</dbReference>
<protein>
    <submittedName>
        <fullName evidence="7">GroES-like protein</fullName>
    </submittedName>
</protein>
<gene>
    <name evidence="7" type="ORF">METBIDRAFT_77052</name>
</gene>
<dbReference type="STRING" id="869754.A0A1A0HK00"/>
<evidence type="ECO:0000256" key="5">
    <source>
        <dbReference type="RuleBase" id="RU361277"/>
    </source>
</evidence>
<dbReference type="InterPro" id="IPR011032">
    <property type="entry name" value="GroES-like_sf"/>
</dbReference>
<dbReference type="OrthoDB" id="1879366at2759"/>
<dbReference type="PROSITE" id="PS00065">
    <property type="entry name" value="D_2_HYDROXYACID_DH_1"/>
    <property type="match status" value="1"/>
</dbReference>
<evidence type="ECO:0000256" key="3">
    <source>
        <dbReference type="ARBA" id="ARBA00022833"/>
    </source>
</evidence>
<evidence type="ECO:0000256" key="4">
    <source>
        <dbReference type="ARBA" id="ARBA00023002"/>
    </source>
</evidence>
<dbReference type="GO" id="GO:0016616">
    <property type="term" value="F:oxidoreductase activity, acting on the CH-OH group of donors, NAD or NADP as acceptor"/>
    <property type="evidence" value="ECO:0007669"/>
    <property type="project" value="InterPro"/>
</dbReference>
<feature type="domain" description="Enoyl reductase (ER)" evidence="6">
    <location>
        <begin position="18"/>
        <end position="358"/>
    </location>
</feature>
<dbReference type="SMART" id="SM00829">
    <property type="entry name" value="PKS_ER"/>
    <property type="match status" value="1"/>
</dbReference>
<dbReference type="InterPro" id="IPR047109">
    <property type="entry name" value="CAD-like"/>
</dbReference>
<dbReference type="PANTHER" id="PTHR42683">
    <property type="entry name" value="ALDEHYDE REDUCTASE"/>
    <property type="match status" value="1"/>
</dbReference>
<organism evidence="7 8">
    <name type="scientific">Metschnikowia bicuspidata var. bicuspidata NRRL YB-4993</name>
    <dbReference type="NCBI Taxonomy" id="869754"/>
    <lineage>
        <taxon>Eukaryota</taxon>
        <taxon>Fungi</taxon>
        <taxon>Dikarya</taxon>
        <taxon>Ascomycota</taxon>
        <taxon>Saccharomycotina</taxon>
        <taxon>Pichiomycetes</taxon>
        <taxon>Metschnikowiaceae</taxon>
        <taxon>Metschnikowia</taxon>
    </lineage>
</organism>
<comment type="cofactor">
    <cofactor evidence="1 5">
        <name>Zn(2+)</name>
        <dbReference type="ChEBI" id="CHEBI:29105"/>
    </cofactor>
</comment>
<dbReference type="Proteomes" id="UP000092555">
    <property type="component" value="Unassembled WGS sequence"/>
</dbReference>
<accession>A0A1A0HK00</accession>
<dbReference type="InterPro" id="IPR013154">
    <property type="entry name" value="ADH-like_N"/>
</dbReference>
<dbReference type="Gene3D" id="3.40.50.720">
    <property type="entry name" value="NAD(P)-binding Rossmann-like Domain"/>
    <property type="match status" value="1"/>
</dbReference>
<dbReference type="Pfam" id="PF00107">
    <property type="entry name" value="ADH_zinc_N"/>
    <property type="match status" value="1"/>
</dbReference>
<keyword evidence="4" id="KW-0560">Oxidoreductase</keyword>
<sequence>MSASIPSTFKGFAVSSADKWNQPKLVSFEPKKVSPKDVVIKNICCGLCGTDVHTVRESWGPLNRKDAVVGHEIIGNVIAVGDEVKSIKVGDRIGIGAASNACGECSRCQSNNEQYCTQGVGTYNAVDTLADNYVTQGGYSSHSIANEKFCFPIPENMSSVVAAPLMCAGLTVYSPLVRNISNIEKPVVAIIGIGGLGHLALQFAKALGAEVYAFSRGSSKKKEALSFGADGFIATQEEEDWEKKYHNKFHLILNCASGVDDFSLDKYLLTMVVDGRFVSVGLPPAGDTLSVHPFTFVRNATSFGASLLGSKVEAEEMLKLAAEKGIAPMIEEVPINEKSCGEALTRCEEGDVRYRFVFTNFDEAFA</sequence>
<dbReference type="EMBL" id="LXTC01000001">
    <property type="protein sequence ID" value="OBA24212.1"/>
    <property type="molecule type" value="Genomic_DNA"/>
</dbReference>
<keyword evidence="3 5" id="KW-0862">Zinc</keyword>
<evidence type="ECO:0000313" key="8">
    <source>
        <dbReference type="Proteomes" id="UP000092555"/>
    </source>
</evidence>
<dbReference type="RefSeq" id="XP_018714693.1">
    <property type="nucleotide sequence ID" value="XM_018858629.1"/>
</dbReference>
<comment type="similarity">
    <text evidence="5">Belongs to the zinc-containing alcohol dehydrogenase family.</text>
</comment>
<dbReference type="GO" id="GO:0008270">
    <property type="term" value="F:zinc ion binding"/>
    <property type="evidence" value="ECO:0007669"/>
    <property type="project" value="InterPro"/>
</dbReference>
<dbReference type="GeneID" id="30031605"/>
<dbReference type="SUPFAM" id="SSF50129">
    <property type="entry name" value="GroES-like"/>
    <property type="match status" value="1"/>
</dbReference>
<keyword evidence="2 5" id="KW-0479">Metal-binding</keyword>
<dbReference type="InterPro" id="IPR020843">
    <property type="entry name" value="ER"/>
</dbReference>
<dbReference type="AlphaFoldDB" id="A0A1A0HK00"/>
<dbReference type="InterPro" id="IPR002328">
    <property type="entry name" value="ADH_Zn_CS"/>
</dbReference>
<dbReference type="Pfam" id="PF08240">
    <property type="entry name" value="ADH_N"/>
    <property type="match status" value="1"/>
</dbReference>
<dbReference type="InterPro" id="IPR013149">
    <property type="entry name" value="ADH-like_C"/>
</dbReference>
<keyword evidence="8" id="KW-1185">Reference proteome</keyword>
<dbReference type="FunFam" id="3.40.50.720:FF:000022">
    <property type="entry name" value="Cinnamyl alcohol dehydrogenase"/>
    <property type="match status" value="1"/>
</dbReference>
<proteinExistence type="inferred from homology"/>
<name>A0A1A0HK00_9ASCO</name>
<dbReference type="SUPFAM" id="SSF51735">
    <property type="entry name" value="NAD(P)-binding Rossmann-fold domains"/>
    <property type="match status" value="1"/>
</dbReference>
<dbReference type="InterPro" id="IPR029752">
    <property type="entry name" value="D-isomer_DH_CS1"/>
</dbReference>
<evidence type="ECO:0000256" key="2">
    <source>
        <dbReference type="ARBA" id="ARBA00022723"/>
    </source>
</evidence>